<keyword evidence="1" id="KW-0472">Membrane</keyword>
<dbReference type="Proteomes" id="UP000235731">
    <property type="component" value="Unassembled WGS sequence"/>
</dbReference>
<sequence>MNKEFLLWGLLAFDVLIILLLIFLYLKVKKFLSLPWEDIEESIARAQALVEKLKELKDVKGTSDYNPADPKEEVVFWYKKGLKLKEIAKKTGLSEGEVELILKSKKLL</sequence>
<evidence type="ECO:0000256" key="1">
    <source>
        <dbReference type="SAM" id="Phobius"/>
    </source>
</evidence>
<protein>
    <submittedName>
        <fullName evidence="2">Uncharacterized protein</fullName>
    </submittedName>
</protein>
<reference evidence="2 3" key="1">
    <citation type="submission" date="2018-01" db="EMBL/GenBank/DDBJ databases">
        <title>Metagenomic assembled genomes from two thermal pools in the Uzon Caldera, Kamchatka, Russia.</title>
        <authorList>
            <person name="Wilkins L."/>
            <person name="Ettinger C."/>
        </authorList>
    </citation>
    <scope>NUCLEOTIDE SEQUENCE [LARGE SCALE GENOMIC DNA]</scope>
    <source>
        <strain evidence="2">ZAV-15</strain>
    </source>
</reference>
<evidence type="ECO:0000313" key="3">
    <source>
        <dbReference type="Proteomes" id="UP000235731"/>
    </source>
</evidence>
<accession>A0A2N7PL88</accession>
<gene>
    <name evidence="2" type="ORF">C0197_00730</name>
</gene>
<proteinExistence type="predicted"/>
<organism evidence="2 3">
    <name type="scientific">Caldimicrobium thiodismutans</name>
    <dbReference type="NCBI Taxonomy" id="1653476"/>
    <lineage>
        <taxon>Bacteria</taxon>
        <taxon>Pseudomonadati</taxon>
        <taxon>Thermodesulfobacteriota</taxon>
        <taxon>Thermodesulfobacteria</taxon>
        <taxon>Thermodesulfobacteriales</taxon>
        <taxon>Thermodesulfobacteriaceae</taxon>
        <taxon>Caldimicrobium</taxon>
    </lineage>
</organism>
<dbReference type="AlphaFoldDB" id="A0A2N7PL88"/>
<feature type="transmembrane region" description="Helical" evidence="1">
    <location>
        <begin position="6"/>
        <end position="26"/>
    </location>
</feature>
<keyword evidence="1" id="KW-0812">Transmembrane</keyword>
<keyword evidence="1" id="KW-1133">Transmembrane helix</keyword>
<dbReference type="EMBL" id="PNIE01000011">
    <property type="protein sequence ID" value="PMP64371.1"/>
    <property type="molecule type" value="Genomic_DNA"/>
</dbReference>
<evidence type="ECO:0000313" key="2">
    <source>
        <dbReference type="EMBL" id="PMP64371.1"/>
    </source>
</evidence>
<comment type="caution">
    <text evidence="2">The sequence shown here is derived from an EMBL/GenBank/DDBJ whole genome shotgun (WGS) entry which is preliminary data.</text>
</comment>
<name>A0A2N7PL88_9BACT</name>